<evidence type="ECO:0000313" key="1">
    <source>
        <dbReference type="EMBL" id="RNA09748.1"/>
    </source>
</evidence>
<dbReference type="EMBL" id="REGN01006373">
    <property type="protein sequence ID" value="RNA09748.1"/>
    <property type="molecule type" value="Genomic_DNA"/>
</dbReference>
<reference evidence="1 2" key="1">
    <citation type="journal article" date="2018" name="Sci. Rep.">
        <title>Genomic signatures of local adaptation to the degree of environmental predictability in rotifers.</title>
        <authorList>
            <person name="Franch-Gras L."/>
            <person name="Hahn C."/>
            <person name="Garcia-Roger E.M."/>
            <person name="Carmona M.J."/>
            <person name="Serra M."/>
            <person name="Gomez A."/>
        </authorList>
    </citation>
    <scope>NUCLEOTIDE SEQUENCE [LARGE SCALE GENOMIC DNA]</scope>
    <source>
        <strain evidence="1">HYR1</strain>
    </source>
</reference>
<proteinExistence type="predicted"/>
<name>A0A3M7QFM0_BRAPC</name>
<protein>
    <submittedName>
        <fullName evidence="1">Uncharacterized protein</fullName>
    </submittedName>
</protein>
<dbReference type="AlphaFoldDB" id="A0A3M7QFM0"/>
<sequence length="159" mass="18580">MDCFIFFCTKPIACILNFRNLITLTRLLDNKSKLLARKANFEGKLKFMIKFCDLNKKIENYRNFFLNMQYKIQLGFAVKSHNLDTLTLEGPQTKVGLKNPLGTYGIKKFGLSSKNQLKSYDVKVSEELIANIIKNLKHKNRSILNYNHKNIIKFMWPPK</sequence>
<dbReference type="Proteomes" id="UP000276133">
    <property type="component" value="Unassembled WGS sequence"/>
</dbReference>
<accession>A0A3M7QFM0</accession>
<comment type="caution">
    <text evidence="1">The sequence shown here is derived from an EMBL/GenBank/DDBJ whole genome shotgun (WGS) entry which is preliminary data.</text>
</comment>
<keyword evidence="2" id="KW-1185">Reference proteome</keyword>
<evidence type="ECO:0000313" key="2">
    <source>
        <dbReference type="Proteomes" id="UP000276133"/>
    </source>
</evidence>
<organism evidence="1 2">
    <name type="scientific">Brachionus plicatilis</name>
    <name type="common">Marine rotifer</name>
    <name type="synonym">Brachionus muelleri</name>
    <dbReference type="NCBI Taxonomy" id="10195"/>
    <lineage>
        <taxon>Eukaryota</taxon>
        <taxon>Metazoa</taxon>
        <taxon>Spiralia</taxon>
        <taxon>Gnathifera</taxon>
        <taxon>Rotifera</taxon>
        <taxon>Eurotatoria</taxon>
        <taxon>Monogononta</taxon>
        <taxon>Pseudotrocha</taxon>
        <taxon>Ploima</taxon>
        <taxon>Brachionidae</taxon>
        <taxon>Brachionus</taxon>
    </lineage>
</organism>
<gene>
    <name evidence="1" type="ORF">BpHYR1_023015</name>
</gene>